<dbReference type="RefSeq" id="WP_176226190.1">
    <property type="nucleotide sequence ID" value="NZ_BLRV01000014.1"/>
</dbReference>
<feature type="domain" description="Helix-turn-helix" evidence="2">
    <location>
        <begin position="11"/>
        <end position="54"/>
    </location>
</feature>
<organism evidence="3 4">
    <name type="scientific">Candidatus Hakubella thermalkaliphila</name>
    <dbReference type="NCBI Taxonomy" id="2754717"/>
    <lineage>
        <taxon>Bacteria</taxon>
        <taxon>Bacillati</taxon>
        <taxon>Actinomycetota</taxon>
        <taxon>Actinomycetota incertae sedis</taxon>
        <taxon>Candidatus Hakubellales</taxon>
        <taxon>Candidatus Hakubellaceae</taxon>
        <taxon>Candidatus Hakubella</taxon>
    </lineage>
</organism>
<sequence length="104" mass="12122">MVKLAEQYPKLYTVEEVAQLLRMSPSGLRGMIREGKIHAIKAGKRYLIPQTVLDHELGLQYWRAVGEALEFEQEARRESNLRPDGSQKPLQEHLEELAEWQEKH</sequence>
<dbReference type="AlphaFoldDB" id="A0A6V8QBD6"/>
<evidence type="ECO:0000313" key="4">
    <source>
        <dbReference type="Proteomes" id="UP000580051"/>
    </source>
</evidence>
<dbReference type="EMBL" id="BLRV01000014">
    <property type="protein sequence ID" value="GFP21049.1"/>
    <property type="molecule type" value="Genomic_DNA"/>
</dbReference>
<dbReference type="InterPro" id="IPR041657">
    <property type="entry name" value="HTH_17"/>
</dbReference>
<dbReference type="NCBIfam" id="TIGR01764">
    <property type="entry name" value="excise"/>
    <property type="match status" value="1"/>
</dbReference>
<name>A0A6V8QBD6_9ACTN</name>
<proteinExistence type="predicted"/>
<protein>
    <recommendedName>
        <fullName evidence="2">Helix-turn-helix domain-containing protein</fullName>
    </recommendedName>
</protein>
<feature type="region of interest" description="Disordered" evidence="1">
    <location>
        <begin position="75"/>
        <end position="104"/>
    </location>
</feature>
<evidence type="ECO:0000259" key="2">
    <source>
        <dbReference type="Pfam" id="PF12728"/>
    </source>
</evidence>
<comment type="caution">
    <text evidence="3">The sequence shown here is derived from an EMBL/GenBank/DDBJ whole genome shotgun (WGS) entry which is preliminary data.</text>
</comment>
<feature type="compositionally biased region" description="Basic and acidic residues" evidence="1">
    <location>
        <begin position="90"/>
        <end position="104"/>
    </location>
</feature>
<dbReference type="Pfam" id="PF12728">
    <property type="entry name" value="HTH_17"/>
    <property type="match status" value="1"/>
</dbReference>
<gene>
    <name evidence="3" type="ORF">HKBW3S06_00275</name>
</gene>
<evidence type="ECO:0000256" key="1">
    <source>
        <dbReference type="SAM" id="MobiDB-lite"/>
    </source>
</evidence>
<dbReference type="InterPro" id="IPR010093">
    <property type="entry name" value="SinI_DNA-bd"/>
</dbReference>
<accession>A0A6V8QBD6</accession>
<evidence type="ECO:0000313" key="3">
    <source>
        <dbReference type="EMBL" id="GFP21049.1"/>
    </source>
</evidence>
<dbReference type="GO" id="GO:0003677">
    <property type="term" value="F:DNA binding"/>
    <property type="evidence" value="ECO:0007669"/>
    <property type="project" value="InterPro"/>
</dbReference>
<reference evidence="3 4" key="1">
    <citation type="journal article" date="2020" name="Front. Microbiol.">
        <title>Single-cell genomics of novel Actinobacteria with the Wood-Ljungdahl pathway discovered in a serpentinizing system.</title>
        <authorList>
            <person name="Merino N."/>
            <person name="Kawai M."/>
            <person name="Boyd E.S."/>
            <person name="Colman D.R."/>
            <person name="McGlynn S.E."/>
            <person name="Nealson K.H."/>
            <person name="Kurokawa K."/>
            <person name="Hongoh Y."/>
        </authorList>
    </citation>
    <scope>NUCLEOTIDE SEQUENCE [LARGE SCALE GENOMIC DNA]</scope>
    <source>
        <strain evidence="3 4">S06</strain>
    </source>
</reference>
<dbReference type="Proteomes" id="UP000580051">
    <property type="component" value="Unassembled WGS sequence"/>
</dbReference>